<feature type="transmembrane region" description="Helical" evidence="1">
    <location>
        <begin position="134"/>
        <end position="154"/>
    </location>
</feature>
<dbReference type="EMBL" id="QVIG01000001">
    <property type="protein sequence ID" value="RGD57148.1"/>
    <property type="molecule type" value="Genomic_DNA"/>
</dbReference>
<feature type="transmembrane region" description="Helical" evidence="1">
    <location>
        <begin position="206"/>
        <end position="227"/>
    </location>
</feature>
<evidence type="ECO:0000313" key="2">
    <source>
        <dbReference type="EMBL" id="RGD57148.1"/>
    </source>
</evidence>
<keyword evidence="1" id="KW-1133">Transmembrane helix</keyword>
<protein>
    <submittedName>
        <fullName evidence="2">ABC transporter permease</fullName>
    </submittedName>
</protein>
<feature type="transmembrane region" description="Helical" evidence="1">
    <location>
        <begin position="85"/>
        <end position="108"/>
    </location>
</feature>
<feature type="transmembrane region" description="Helical" evidence="1">
    <location>
        <begin position="174"/>
        <end position="199"/>
    </location>
</feature>
<evidence type="ECO:0000313" key="3">
    <source>
        <dbReference type="Proteomes" id="UP000263377"/>
    </source>
</evidence>
<keyword evidence="1" id="KW-0472">Membrane</keyword>
<feature type="transmembrane region" description="Helical" evidence="1">
    <location>
        <begin position="256"/>
        <end position="278"/>
    </location>
</feature>
<keyword evidence="3" id="KW-1185">Reference proteome</keyword>
<accession>A0A372ZMM7</accession>
<reference evidence="2 3" key="1">
    <citation type="submission" date="2018-08" db="EMBL/GenBank/DDBJ databases">
        <title>Diversity &amp; Physiological Properties of Lignin-Decomposing Actinobacteria from Soil.</title>
        <authorList>
            <person name="Roh S.G."/>
            <person name="Kim S.B."/>
        </authorList>
    </citation>
    <scope>NUCLEOTIDE SEQUENCE [LARGE SCALE GENOMIC DNA]</scope>
    <source>
        <strain evidence="2 3">MMS17-GH009</strain>
    </source>
</reference>
<comment type="caution">
    <text evidence="2">The sequence shown here is derived from an EMBL/GenBank/DDBJ whole genome shotgun (WGS) entry which is preliminary data.</text>
</comment>
<dbReference type="RefSeq" id="WP_117485935.1">
    <property type="nucleotide sequence ID" value="NZ_QVIG01000001.1"/>
</dbReference>
<dbReference type="AlphaFoldDB" id="A0A372ZMM7"/>
<keyword evidence="1" id="KW-0812">Transmembrane</keyword>
<name>A0A372ZMM7_9ACTN</name>
<dbReference type="Proteomes" id="UP000263377">
    <property type="component" value="Unassembled WGS sequence"/>
</dbReference>
<organism evidence="2 3">
    <name type="scientific">Kitasatospora xanthocidica</name>
    <dbReference type="NCBI Taxonomy" id="83382"/>
    <lineage>
        <taxon>Bacteria</taxon>
        <taxon>Bacillati</taxon>
        <taxon>Actinomycetota</taxon>
        <taxon>Actinomycetes</taxon>
        <taxon>Kitasatosporales</taxon>
        <taxon>Streptomycetaceae</taxon>
        <taxon>Kitasatospora</taxon>
    </lineage>
</organism>
<sequence>MSTLAPSQTATPAGPGPERPVYKVTAARVLRSEWAKLWSLRSTWITLGLALLFLVAFGLIAAVQFKSRLDSGRHLDRDFSDATALSLSLFGTNFAQLALGVLGVLIAAGEYSTGMIRSTLAAVPRRLPVLWSKAAVYGVIALLLGTVGVFVAFLTDSGILSGTRVAMDLSSAGAVRGLLGAGLYLALVGVIGVALGALLRSVAGGISVLVATLMLVPGLVSLLPTSWQSHISPYLPSHAGEAMFALHHDSTTLSPAAGLAVFLLWTVLALAGAAVRLVRSDV</sequence>
<proteinExistence type="predicted"/>
<gene>
    <name evidence="2" type="ORF">DR950_04470</name>
</gene>
<feature type="transmembrane region" description="Helical" evidence="1">
    <location>
        <begin position="44"/>
        <end position="65"/>
    </location>
</feature>
<evidence type="ECO:0000256" key="1">
    <source>
        <dbReference type="SAM" id="Phobius"/>
    </source>
</evidence>